<dbReference type="GO" id="GO:0005634">
    <property type="term" value="C:nucleus"/>
    <property type="evidence" value="ECO:0007669"/>
    <property type="project" value="TreeGrafter"/>
</dbReference>
<dbReference type="Proteomes" id="UP001146120">
    <property type="component" value="Unassembled WGS sequence"/>
</dbReference>
<proteinExistence type="predicted"/>
<dbReference type="PANTHER" id="PTHR14614">
    <property type="entry name" value="HEPATOCELLULAR CARCINOMA-ASSOCIATED ANTIGEN"/>
    <property type="match status" value="1"/>
</dbReference>
<dbReference type="InterPro" id="IPR019410">
    <property type="entry name" value="Methyltransf_16"/>
</dbReference>
<dbReference type="Gene3D" id="3.40.50.150">
    <property type="entry name" value="Vaccinia Virus protein VP39"/>
    <property type="match status" value="1"/>
</dbReference>
<dbReference type="InterPro" id="IPR029063">
    <property type="entry name" value="SAM-dependent_MTases_sf"/>
</dbReference>
<evidence type="ECO:0000313" key="1">
    <source>
        <dbReference type="EMBL" id="DBA04451.1"/>
    </source>
</evidence>
<dbReference type="Pfam" id="PF10294">
    <property type="entry name" value="Methyltransf_16"/>
    <property type="match status" value="1"/>
</dbReference>
<organism evidence="1 2">
    <name type="scientific">Lagenidium giganteum</name>
    <dbReference type="NCBI Taxonomy" id="4803"/>
    <lineage>
        <taxon>Eukaryota</taxon>
        <taxon>Sar</taxon>
        <taxon>Stramenopiles</taxon>
        <taxon>Oomycota</taxon>
        <taxon>Peronosporomycetes</taxon>
        <taxon>Pythiales</taxon>
        <taxon>Pythiaceae</taxon>
    </lineage>
</organism>
<dbReference type="AlphaFoldDB" id="A0AAV2ZAI5"/>
<keyword evidence="2" id="KW-1185">Reference proteome</keyword>
<dbReference type="SUPFAM" id="SSF53335">
    <property type="entry name" value="S-adenosyl-L-methionine-dependent methyltransferases"/>
    <property type="match status" value="1"/>
</dbReference>
<comment type="caution">
    <text evidence="1">The sequence shown here is derived from an EMBL/GenBank/DDBJ whole genome shotgun (WGS) entry which is preliminary data.</text>
</comment>
<sequence length="334" mass="37034">MVVQAFLKISVPSEEQLVDMSETLLLFADTIEDEDNATLVARIGTHSLLLRLMEHESELIQEHQCCGQAAAQVVANCSNSAMGIAFPHRARQLGTVQRPSPLGIPLPVDARDNEDSYSVLIRQVPTRMTGQPKTGYLLWGAAFVLARWAQLRREVFDGKTVLEVGSGLGLGGVVAARYAQRTILTDYQDDTLQALRYNVGLNDPFIKELDPTKADVEVQHLDWDHLESIQGDKVDVIIASDIICEPSTAEGFLRVVRHRLAPNGVAYLMNANGHSRFGVYHLHDILAKSELQYSITPVHELELGPALLDTVSDARELSYEYYEIRLPPPILSTL</sequence>
<dbReference type="GO" id="GO:0005737">
    <property type="term" value="C:cytoplasm"/>
    <property type="evidence" value="ECO:0007669"/>
    <property type="project" value="TreeGrafter"/>
</dbReference>
<reference evidence="1" key="1">
    <citation type="submission" date="2022-11" db="EMBL/GenBank/DDBJ databases">
        <authorList>
            <person name="Morgan W.R."/>
            <person name="Tartar A."/>
        </authorList>
    </citation>
    <scope>NUCLEOTIDE SEQUENCE</scope>
    <source>
        <strain evidence="1">ARSEF 373</strain>
    </source>
</reference>
<dbReference type="EMBL" id="DAKRPA010000008">
    <property type="protein sequence ID" value="DBA04451.1"/>
    <property type="molecule type" value="Genomic_DNA"/>
</dbReference>
<dbReference type="PANTHER" id="PTHR14614:SF165">
    <property type="entry name" value="FAM86 N-TERMINAL DOMAIN-CONTAINING PROTEIN"/>
    <property type="match status" value="1"/>
</dbReference>
<evidence type="ECO:0000313" key="2">
    <source>
        <dbReference type="Proteomes" id="UP001146120"/>
    </source>
</evidence>
<name>A0AAV2ZAI5_9STRA</name>
<gene>
    <name evidence="1" type="ORF">N0F65_010047</name>
</gene>
<accession>A0AAV2ZAI5</accession>
<reference evidence="1" key="2">
    <citation type="journal article" date="2023" name="Microbiol Resour">
        <title>Decontamination and Annotation of the Draft Genome Sequence of the Oomycete Lagenidium giganteum ARSEF 373.</title>
        <authorList>
            <person name="Morgan W.R."/>
            <person name="Tartar A."/>
        </authorList>
    </citation>
    <scope>NUCLEOTIDE SEQUENCE</scope>
    <source>
        <strain evidence="1">ARSEF 373</strain>
    </source>
</reference>
<protein>
    <submittedName>
        <fullName evidence="1">Uncharacterized protein</fullName>
    </submittedName>
</protein>